<dbReference type="AlphaFoldDB" id="A0AAX2CHQ3"/>
<organism evidence="1 2">
    <name type="scientific">Bacillus cytotoxicus</name>
    <dbReference type="NCBI Taxonomy" id="580165"/>
    <lineage>
        <taxon>Bacteria</taxon>
        <taxon>Bacillati</taxon>
        <taxon>Bacillota</taxon>
        <taxon>Bacilli</taxon>
        <taxon>Bacillales</taxon>
        <taxon>Bacillaceae</taxon>
        <taxon>Bacillus</taxon>
        <taxon>Bacillus cereus group</taxon>
    </lineage>
</organism>
<dbReference type="GeneID" id="51609340"/>
<comment type="caution">
    <text evidence="1">The sequence shown here is derived from an EMBL/GenBank/DDBJ whole genome shotgun (WGS) entry which is preliminary data.</text>
</comment>
<dbReference type="EMBL" id="FMIK01000029">
    <property type="protein sequence ID" value="SCL94846.1"/>
    <property type="molecule type" value="Genomic_DNA"/>
</dbReference>
<gene>
    <name evidence="1" type="ORF">BCB44BAC_02456</name>
</gene>
<dbReference type="Proteomes" id="UP000242164">
    <property type="component" value="Unassembled WGS sequence"/>
</dbReference>
<name>A0AAX2CHQ3_9BACI</name>
<dbReference type="RefSeq" id="WP_157671236.1">
    <property type="nucleotide sequence ID" value="NZ_CP024101.1"/>
</dbReference>
<proteinExistence type="predicted"/>
<sequence>MNYKQFLEVYNQGPEELYRLFKAHKKTIESLQAQLQVVSNRVLALEFHAKKTL</sequence>
<reference evidence="1 2" key="1">
    <citation type="submission" date="2016-08" db="EMBL/GenBank/DDBJ databases">
        <authorList>
            <person name="Loux V."/>
            <person name="Rue O."/>
        </authorList>
    </citation>
    <scope>NUCLEOTIDE SEQUENCE [LARGE SCALE GENOMIC DNA]</scope>
    <source>
        <strain evidence="1 2">AFSSA_08CEB44bac</strain>
    </source>
</reference>
<protein>
    <submittedName>
        <fullName evidence="1">Uncharacterized protein</fullName>
    </submittedName>
</protein>
<evidence type="ECO:0000313" key="2">
    <source>
        <dbReference type="Proteomes" id="UP000242164"/>
    </source>
</evidence>
<evidence type="ECO:0000313" key="1">
    <source>
        <dbReference type="EMBL" id="SCL94846.1"/>
    </source>
</evidence>
<accession>A0AAX2CHQ3</accession>